<feature type="region of interest" description="Disordered" evidence="3">
    <location>
        <begin position="317"/>
        <end position="338"/>
    </location>
</feature>
<gene>
    <name evidence="4" type="ORF">MAR_008634</name>
</gene>
<proteinExistence type="predicted"/>
<evidence type="ECO:0000256" key="2">
    <source>
        <dbReference type="ARBA" id="ARBA00022737"/>
    </source>
</evidence>
<dbReference type="PANTHER" id="PTHR46260:SF3">
    <property type="entry name" value="RING-TYPE DOMAIN-CONTAINING PROTEIN"/>
    <property type="match status" value="1"/>
</dbReference>
<dbReference type="PANTHER" id="PTHR46260">
    <property type="entry name" value="RING-TYPE DOMAIN-CONTAINING PROTEIN"/>
    <property type="match status" value="1"/>
</dbReference>
<dbReference type="Pfam" id="PF01344">
    <property type="entry name" value="Kelch_1"/>
    <property type="match status" value="1"/>
</dbReference>
<dbReference type="InterPro" id="IPR006652">
    <property type="entry name" value="Kelch_1"/>
</dbReference>
<organism evidence="4 5">
    <name type="scientific">Mya arenaria</name>
    <name type="common">Soft-shell clam</name>
    <dbReference type="NCBI Taxonomy" id="6604"/>
    <lineage>
        <taxon>Eukaryota</taxon>
        <taxon>Metazoa</taxon>
        <taxon>Spiralia</taxon>
        <taxon>Lophotrochozoa</taxon>
        <taxon>Mollusca</taxon>
        <taxon>Bivalvia</taxon>
        <taxon>Autobranchia</taxon>
        <taxon>Heteroconchia</taxon>
        <taxon>Euheterodonta</taxon>
        <taxon>Imparidentia</taxon>
        <taxon>Neoheterodontei</taxon>
        <taxon>Myida</taxon>
        <taxon>Myoidea</taxon>
        <taxon>Myidae</taxon>
        <taxon>Mya</taxon>
    </lineage>
</organism>
<dbReference type="SMART" id="SM00612">
    <property type="entry name" value="Kelch"/>
    <property type="match status" value="4"/>
</dbReference>
<dbReference type="Gene3D" id="2.120.10.80">
    <property type="entry name" value="Kelch-type beta propeller"/>
    <property type="match status" value="2"/>
</dbReference>
<evidence type="ECO:0000313" key="5">
    <source>
        <dbReference type="Proteomes" id="UP001164746"/>
    </source>
</evidence>
<keyword evidence="5" id="KW-1185">Reference proteome</keyword>
<dbReference type="Proteomes" id="UP001164746">
    <property type="component" value="Chromosome 4"/>
</dbReference>
<dbReference type="SUPFAM" id="SSF50965">
    <property type="entry name" value="Galactose oxidase, central domain"/>
    <property type="match status" value="1"/>
</dbReference>
<evidence type="ECO:0000256" key="1">
    <source>
        <dbReference type="ARBA" id="ARBA00022441"/>
    </source>
</evidence>
<evidence type="ECO:0000256" key="3">
    <source>
        <dbReference type="SAM" id="MobiDB-lite"/>
    </source>
</evidence>
<keyword evidence="1" id="KW-0880">Kelch repeat</keyword>
<protein>
    <submittedName>
        <fullName evidence="4">KLD8B-like protein</fullName>
    </submittedName>
</protein>
<reference evidence="4" key="1">
    <citation type="submission" date="2022-11" db="EMBL/GenBank/DDBJ databases">
        <title>Centuries of genome instability and evolution in soft-shell clam transmissible cancer (bioRxiv).</title>
        <authorList>
            <person name="Hart S.F.M."/>
            <person name="Yonemitsu M.A."/>
            <person name="Giersch R.M."/>
            <person name="Beal B.F."/>
            <person name="Arriagada G."/>
            <person name="Davis B.W."/>
            <person name="Ostrander E.A."/>
            <person name="Goff S.P."/>
            <person name="Metzger M.J."/>
        </authorList>
    </citation>
    <scope>NUCLEOTIDE SEQUENCE</scope>
    <source>
        <strain evidence="4">MELC-2E11</strain>
        <tissue evidence="4">Siphon/mantle</tissue>
    </source>
</reference>
<dbReference type="Pfam" id="PF24681">
    <property type="entry name" value="Kelch_KLHDC2_KLHL20_DRC7"/>
    <property type="match status" value="1"/>
</dbReference>
<sequence>MASNAAPGGIFKTESLRKMVYPRVFSSPVIIGNQIYVVGGCDQMGQPVDSFEVYDVNKNKWTSLQNMPTKRAAPAVGVVGDQIIVIGGVGDAQQPVSAVECYNIKDKKWTEMESLPSGRLGISTVLRDGKVLAVGGNGADTNPFDAVSAINVEENKVGKDPCLALEVFDFQTEKWRQLPPVPSKRVFAMYAATDKHIFSIGGLIQPGNKGFSDACEVFDLEKEEWKIGKSLPTRRGDFAITVIAGKVVCAGGLGNKGAPMDVVELYDVVEDEWSTAPPMPLAHCSCAFIQHGGKLYIFGGLSPQGPTNCAEKISYLEEGEEESGKRAAGKAGNKKKNR</sequence>
<dbReference type="InterPro" id="IPR015915">
    <property type="entry name" value="Kelch-typ_b-propeller"/>
</dbReference>
<dbReference type="InterPro" id="IPR011043">
    <property type="entry name" value="Gal_Oxase/kelch_b-propeller"/>
</dbReference>
<accession>A0ABY7DZH7</accession>
<dbReference type="EMBL" id="CP111015">
    <property type="protein sequence ID" value="WAR02076.1"/>
    <property type="molecule type" value="Genomic_DNA"/>
</dbReference>
<keyword evidence="2" id="KW-0677">Repeat</keyword>
<evidence type="ECO:0000313" key="4">
    <source>
        <dbReference type="EMBL" id="WAR02076.1"/>
    </source>
</evidence>
<name>A0ABY7DZH7_MYAAR</name>
<dbReference type="InterPro" id="IPR051746">
    <property type="entry name" value="Kelch_domain_containing_8"/>
</dbReference>